<feature type="domain" description="Vesicle transport v-SNARE N-terminal" evidence="9">
    <location>
        <begin position="1"/>
        <end position="75"/>
    </location>
</feature>
<dbReference type="Proteomes" id="UP001222027">
    <property type="component" value="Unassembled WGS sequence"/>
</dbReference>
<proteinExistence type="inferred from homology"/>
<dbReference type="GO" id="GO:0005794">
    <property type="term" value="C:Golgi apparatus"/>
    <property type="evidence" value="ECO:0007669"/>
    <property type="project" value="TreeGrafter"/>
</dbReference>
<dbReference type="GO" id="GO:0031902">
    <property type="term" value="C:late endosome membrane"/>
    <property type="evidence" value="ECO:0007669"/>
    <property type="project" value="TreeGrafter"/>
</dbReference>
<evidence type="ECO:0000256" key="3">
    <source>
        <dbReference type="ARBA" id="ARBA00022692"/>
    </source>
</evidence>
<evidence type="ECO:0000256" key="5">
    <source>
        <dbReference type="ARBA" id="ARBA00022989"/>
    </source>
</evidence>
<evidence type="ECO:0000313" key="11">
    <source>
        <dbReference type="Proteomes" id="UP001222027"/>
    </source>
</evidence>
<dbReference type="Pfam" id="PF12352">
    <property type="entry name" value="V-SNARE_C"/>
    <property type="match status" value="1"/>
</dbReference>
<keyword evidence="7" id="KW-0472">Membrane</keyword>
<protein>
    <recommendedName>
        <fullName evidence="9">Vesicle transport v-SNARE N-terminal domain-containing protein</fullName>
    </recommendedName>
</protein>
<dbReference type="Gene3D" id="1.20.5.110">
    <property type="match status" value="1"/>
</dbReference>
<dbReference type="GO" id="GO:0031201">
    <property type="term" value="C:SNARE complex"/>
    <property type="evidence" value="ECO:0007669"/>
    <property type="project" value="TreeGrafter"/>
</dbReference>
<keyword evidence="4" id="KW-0653">Protein transport</keyword>
<sequence length="134" mass="14923">MSEVFDGYERQYCEISASLSRKCASAALLGGEKKKQKVSEIKSGLEDAENLIRKMNLEARSLRPSIKAGLLANCKRRAAGVGDGWLILHWRFDRSLLIKGQDLHQQGQPLLHAHVTLHGVDDNISKSKRILTAM</sequence>
<dbReference type="AlphaFoldDB" id="A0AAV8R7X4"/>
<dbReference type="InterPro" id="IPR038407">
    <property type="entry name" value="v-SNARE_N_sf"/>
</dbReference>
<evidence type="ECO:0000256" key="1">
    <source>
        <dbReference type="ARBA" id="ARBA00006108"/>
    </source>
</evidence>
<organism evidence="10 11">
    <name type="scientific">Ensete ventricosum</name>
    <name type="common">Abyssinian banana</name>
    <name type="synonym">Musa ensete</name>
    <dbReference type="NCBI Taxonomy" id="4639"/>
    <lineage>
        <taxon>Eukaryota</taxon>
        <taxon>Viridiplantae</taxon>
        <taxon>Streptophyta</taxon>
        <taxon>Embryophyta</taxon>
        <taxon>Tracheophyta</taxon>
        <taxon>Spermatophyta</taxon>
        <taxon>Magnoliopsida</taxon>
        <taxon>Liliopsida</taxon>
        <taxon>Zingiberales</taxon>
        <taxon>Musaceae</taxon>
        <taxon>Ensete</taxon>
    </lineage>
</organism>
<gene>
    <name evidence="10" type="ORF">OPV22_008271</name>
</gene>
<dbReference type="Pfam" id="PF05008">
    <property type="entry name" value="V-SNARE"/>
    <property type="match status" value="1"/>
</dbReference>
<dbReference type="FunFam" id="1.20.58.400:FF:000001">
    <property type="entry name" value="Vesicle transport through interaction with t-SNAREs homolog 1A"/>
    <property type="match status" value="1"/>
</dbReference>
<keyword evidence="5" id="KW-1133">Transmembrane helix</keyword>
<dbReference type="GO" id="GO:0005484">
    <property type="term" value="F:SNAP receptor activity"/>
    <property type="evidence" value="ECO:0007669"/>
    <property type="project" value="TreeGrafter"/>
</dbReference>
<keyword evidence="3" id="KW-0812">Transmembrane</keyword>
<evidence type="ECO:0000256" key="7">
    <source>
        <dbReference type="ARBA" id="ARBA00023136"/>
    </source>
</evidence>
<dbReference type="InterPro" id="IPR010989">
    <property type="entry name" value="SNARE"/>
</dbReference>
<dbReference type="GO" id="GO:0006906">
    <property type="term" value="P:vesicle fusion"/>
    <property type="evidence" value="ECO:0007669"/>
    <property type="project" value="TreeGrafter"/>
</dbReference>
<dbReference type="PANTHER" id="PTHR21230:SF26">
    <property type="entry name" value="VESICLE TRANSPORT THROUGH INTERACTION WITH T-SNARES HOMOLOG 1A"/>
    <property type="match status" value="1"/>
</dbReference>
<evidence type="ECO:0000256" key="2">
    <source>
        <dbReference type="ARBA" id="ARBA00022448"/>
    </source>
</evidence>
<dbReference type="GO" id="GO:0012507">
    <property type="term" value="C:ER to Golgi transport vesicle membrane"/>
    <property type="evidence" value="ECO:0007669"/>
    <property type="project" value="TreeGrafter"/>
</dbReference>
<dbReference type="SUPFAM" id="SSF47661">
    <property type="entry name" value="t-snare proteins"/>
    <property type="match status" value="1"/>
</dbReference>
<dbReference type="GO" id="GO:0005789">
    <property type="term" value="C:endoplasmic reticulum membrane"/>
    <property type="evidence" value="ECO:0007669"/>
    <property type="project" value="TreeGrafter"/>
</dbReference>
<dbReference type="Gene3D" id="1.20.58.400">
    <property type="entry name" value="t-snare proteins"/>
    <property type="match status" value="1"/>
</dbReference>
<dbReference type="InterPro" id="IPR007705">
    <property type="entry name" value="Vesicle_trsprt_v-SNARE_N"/>
</dbReference>
<accession>A0AAV8R7X4</accession>
<comment type="caution">
    <text evidence="10">The sequence shown here is derived from an EMBL/GenBank/DDBJ whole genome shotgun (WGS) entry which is preliminary data.</text>
</comment>
<keyword evidence="11" id="KW-1185">Reference proteome</keyword>
<dbReference type="GO" id="GO:0006886">
    <property type="term" value="P:intracellular protein transport"/>
    <property type="evidence" value="ECO:0007669"/>
    <property type="project" value="InterPro"/>
</dbReference>
<dbReference type="PANTHER" id="PTHR21230">
    <property type="entry name" value="VESICLE TRANSPORT V-SNARE PROTEIN VTI1-RELATED"/>
    <property type="match status" value="1"/>
</dbReference>
<reference evidence="10 11" key="1">
    <citation type="submission" date="2022-12" db="EMBL/GenBank/DDBJ databases">
        <title>Chromosome-scale assembly of the Ensete ventricosum genome.</title>
        <authorList>
            <person name="Dussert Y."/>
            <person name="Stocks J."/>
            <person name="Wendawek A."/>
            <person name="Woldeyes F."/>
            <person name="Nichols R.A."/>
            <person name="Borrell J.S."/>
        </authorList>
    </citation>
    <scope>NUCLEOTIDE SEQUENCE [LARGE SCALE GENOMIC DNA]</scope>
    <source>
        <strain evidence="11">cv. Maze</strain>
        <tissue evidence="10">Seeds</tissue>
    </source>
</reference>
<evidence type="ECO:0000256" key="4">
    <source>
        <dbReference type="ARBA" id="ARBA00022927"/>
    </source>
</evidence>
<evidence type="ECO:0000256" key="6">
    <source>
        <dbReference type="ARBA" id="ARBA00023054"/>
    </source>
</evidence>
<comment type="similarity">
    <text evidence="1">Belongs to the VTI1 family.</text>
</comment>
<evidence type="ECO:0000256" key="8">
    <source>
        <dbReference type="ARBA" id="ARBA00046280"/>
    </source>
</evidence>
<evidence type="ECO:0000259" key="9">
    <source>
        <dbReference type="Pfam" id="PF05008"/>
    </source>
</evidence>
<keyword evidence="6" id="KW-0175">Coiled coil</keyword>
<dbReference type="GO" id="GO:0000149">
    <property type="term" value="F:SNARE binding"/>
    <property type="evidence" value="ECO:0007669"/>
    <property type="project" value="TreeGrafter"/>
</dbReference>
<comment type="subcellular location">
    <subcellularLocation>
        <location evidence="8">Endomembrane system</location>
        <topology evidence="8">Single-pass type IV membrane protein</topology>
    </subcellularLocation>
</comment>
<keyword evidence="2" id="KW-0813">Transport</keyword>
<dbReference type="EMBL" id="JAQQAF010000003">
    <property type="protein sequence ID" value="KAJ8497719.1"/>
    <property type="molecule type" value="Genomic_DNA"/>
</dbReference>
<dbReference type="SUPFAM" id="SSF58038">
    <property type="entry name" value="SNARE fusion complex"/>
    <property type="match status" value="1"/>
</dbReference>
<name>A0AAV8R7X4_ENSVE</name>
<evidence type="ECO:0000313" key="10">
    <source>
        <dbReference type="EMBL" id="KAJ8497719.1"/>
    </source>
</evidence>